<dbReference type="GO" id="GO:0033314">
    <property type="term" value="P:mitotic DNA replication checkpoint signaling"/>
    <property type="evidence" value="ECO:0007669"/>
    <property type="project" value="TreeGrafter"/>
</dbReference>
<dbReference type="InterPro" id="IPR027417">
    <property type="entry name" value="P-loop_NTPase"/>
</dbReference>
<dbReference type="Proteomes" id="UP000664859">
    <property type="component" value="Unassembled WGS sequence"/>
</dbReference>
<evidence type="ECO:0000313" key="3">
    <source>
        <dbReference type="Proteomes" id="UP000664859"/>
    </source>
</evidence>
<feature type="non-terminal residue" evidence="2">
    <location>
        <position position="1"/>
    </location>
</feature>
<organism evidence="2 3">
    <name type="scientific">Tribonema minus</name>
    <dbReference type="NCBI Taxonomy" id="303371"/>
    <lineage>
        <taxon>Eukaryota</taxon>
        <taxon>Sar</taxon>
        <taxon>Stramenopiles</taxon>
        <taxon>Ochrophyta</taxon>
        <taxon>PX clade</taxon>
        <taxon>Xanthophyceae</taxon>
        <taxon>Tribonematales</taxon>
        <taxon>Tribonemataceae</taxon>
        <taxon>Tribonema</taxon>
    </lineage>
</organism>
<accession>A0A835YJC9</accession>
<gene>
    <name evidence="2" type="ORF">JKP88DRAFT_336230</name>
</gene>
<proteinExistence type="predicted"/>
<dbReference type="Gene3D" id="1.10.8.60">
    <property type="match status" value="1"/>
</dbReference>
<dbReference type="OrthoDB" id="1926878at2759"/>
<evidence type="ECO:0000256" key="1">
    <source>
        <dbReference type="SAM" id="MobiDB-lite"/>
    </source>
</evidence>
<protein>
    <submittedName>
        <fullName evidence="2">Uncharacterized protein</fullName>
    </submittedName>
</protein>
<sequence>MRYVTDALAERCGTAIYVSGAPGTGKTCTLQQVEDAVRVWLGEGSGSGAAAAAAARPAFVHVDAAFQTSAKEVFQRILEKIPRNVQRSLRPGRSGGCGGGGGSGGGGDARAQLEAMLAPPDNGGGSSSSGAGGAAKTMLVLTIEEVNYLRGRGDAVLQALFGWACAPNSRLVLIGVANNINLTETADIGVPSDAVKSVLFPTYTAVQLEEILTARAGGIFDPRAAALCAKRVAVRSGDARDALQLAQGAVIVVRKRIEAALASGGSGNGSGSNGGGSQVSSNVAATAAGMVTTRDVSAAAAAIDGASGRSTMGELAPAQKMLLCVIAALRAERCGDTPEVAA</sequence>
<dbReference type="EMBL" id="JAFCMP010000539">
    <property type="protein sequence ID" value="KAG5176235.1"/>
    <property type="molecule type" value="Genomic_DNA"/>
</dbReference>
<keyword evidence="3" id="KW-1185">Reference proteome</keyword>
<dbReference type="Gene3D" id="3.40.50.300">
    <property type="entry name" value="P-loop containing nucleotide triphosphate hydrolases"/>
    <property type="match status" value="1"/>
</dbReference>
<dbReference type="GO" id="GO:0005634">
    <property type="term" value="C:nucleus"/>
    <property type="evidence" value="ECO:0007669"/>
    <property type="project" value="TreeGrafter"/>
</dbReference>
<dbReference type="AlphaFoldDB" id="A0A835YJC9"/>
<reference evidence="2" key="1">
    <citation type="submission" date="2021-02" db="EMBL/GenBank/DDBJ databases">
        <title>First Annotated Genome of the Yellow-green Alga Tribonema minus.</title>
        <authorList>
            <person name="Mahan K.M."/>
        </authorList>
    </citation>
    <scope>NUCLEOTIDE SEQUENCE</scope>
    <source>
        <strain evidence="2">UTEX B ZZ1240</strain>
    </source>
</reference>
<feature type="region of interest" description="Disordered" evidence="1">
    <location>
        <begin position="85"/>
        <end position="110"/>
    </location>
</feature>
<comment type="caution">
    <text evidence="2">The sequence shown here is derived from an EMBL/GenBank/DDBJ whole genome shotgun (WGS) entry which is preliminary data.</text>
</comment>
<dbReference type="PANTHER" id="PTHR10763">
    <property type="entry name" value="CELL DIVISION CONTROL PROTEIN 6-RELATED"/>
    <property type="match status" value="1"/>
</dbReference>
<feature type="compositionally biased region" description="Gly residues" evidence="1">
    <location>
        <begin position="93"/>
        <end position="108"/>
    </location>
</feature>
<dbReference type="PANTHER" id="PTHR10763:SF26">
    <property type="entry name" value="CELL DIVISION CONTROL PROTEIN 6 HOMOLOG"/>
    <property type="match status" value="1"/>
</dbReference>
<dbReference type="GO" id="GO:0006270">
    <property type="term" value="P:DNA replication initiation"/>
    <property type="evidence" value="ECO:0007669"/>
    <property type="project" value="TreeGrafter"/>
</dbReference>
<dbReference type="SUPFAM" id="SSF52540">
    <property type="entry name" value="P-loop containing nucleoside triphosphate hydrolases"/>
    <property type="match status" value="1"/>
</dbReference>
<name>A0A835YJC9_9STRA</name>
<dbReference type="GO" id="GO:0003688">
    <property type="term" value="F:DNA replication origin binding"/>
    <property type="evidence" value="ECO:0007669"/>
    <property type="project" value="TreeGrafter"/>
</dbReference>
<dbReference type="InterPro" id="IPR050311">
    <property type="entry name" value="ORC1/CDC6"/>
</dbReference>
<evidence type="ECO:0000313" key="2">
    <source>
        <dbReference type="EMBL" id="KAG5176235.1"/>
    </source>
</evidence>